<evidence type="ECO:0000256" key="1">
    <source>
        <dbReference type="ARBA" id="ARBA00009673"/>
    </source>
</evidence>
<dbReference type="CDD" id="cd00563">
    <property type="entry name" value="Dtyr_deacylase"/>
    <property type="match status" value="1"/>
</dbReference>
<evidence type="ECO:0000256" key="5">
    <source>
        <dbReference type="HAMAP-Rule" id="MF_00518"/>
    </source>
</evidence>
<dbReference type="InterPro" id="IPR023509">
    <property type="entry name" value="DTD-like_sf"/>
</dbReference>
<comment type="subcellular location">
    <subcellularLocation>
        <location evidence="5">Cytoplasm</location>
    </subcellularLocation>
</comment>
<dbReference type="GO" id="GO:0051500">
    <property type="term" value="F:D-tyrosyl-tRNA(Tyr) deacylase activity"/>
    <property type="evidence" value="ECO:0007669"/>
    <property type="project" value="TreeGrafter"/>
</dbReference>
<organism evidence="6 7">
    <name type="scientific">Limosilactobacillus oris DSM 4864</name>
    <dbReference type="NCBI Taxonomy" id="1423779"/>
    <lineage>
        <taxon>Bacteria</taxon>
        <taxon>Bacillati</taxon>
        <taxon>Bacillota</taxon>
        <taxon>Bacilli</taxon>
        <taxon>Lactobacillales</taxon>
        <taxon>Lactobacillaceae</taxon>
        <taxon>Limosilactobacillus</taxon>
    </lineage>
</organism>
<evidence type="ECO:0000256" key="4">
    <source>
        <dbReference type="ARBA" id="ARBA00022884"/>
    </source>
</evidence>
<dbReference type="GO" id="GO:0000049">
    <property type="term" value="F:tRNA binding"/>
    <property type="evidence" value="ECO:0007669"/>
    <property type="project" value="UniProtKB-UniRule"/>
</dbReference>
<keyword evidence="5" id="KW-0378">Hydrolase</keyword>
<dbReference type="Proteomes" id="UP000050973">
    <property type="component" value="Unassembled WGS sequence"/>
</dbReference>
<dbReference type="Pfam" id="PF02580">
    <property type="entry name" value="Tyr_Deacylase"/>
    <property type="match status" value="1"/>
</dbReference>
<evidence type="ECO:0000256" key="3">
    <source>
        <dbReference type="ARBA" id="ARBA00022555"/>
    </source>
</evidence>
<dbReference type="EC" id="3.1.1.96" evidence="5"/>
<gene>
    <name evidence="5" type="primary">dtd</name>
    <name evidence="6" type="ORF">FC49_GL000287</name>
</gene>
<dbReference type="PANTHER" id="PTHR10472:SF5">
    <property type="entry name" value="D-AMINOACYL-TRNA DEACYLASE 1"/>
    <property type="match status" value="1"/>
</dbReference>
<keyword evidence="3 5" id="KW-0820">tRNA-binding</keyword>
<dbReference type="GO" id="GO:0019478">
    <property type="term" value="P:D-amino acid catabolic process"/>
    <property type="evidence" value="ECO:0007669"/>
    <property type="project" value="UniProtKB-UniRule"/>
</dbReference>
<dbReference type="HAMAP" id="MF_00518">
    <property type="entry name" value="Deacylase_Dtd"/>
    <property type="match status" value="1"/>
</dbReference>
<comment type="similarity">
    <text evidence="1 5">Belongs to the DTD family.</text>
</comment>
<proteinExistence type="inferred from homology"/>
<comment type="caution">
    <text evidence="6">The sequence shown here is derived from an EMBL/GenBank/DDBJ whole genome shotgun (WGS) entry which is preliminary data.</text>
</comment>
<dbReference type="InterPro" id="IPR003732">
    <property type="entry name" value="Daa-tRNA_deacyls_DTD"/>
</dbReference>
<dbReference type="PANTHER" id="PTHR10472">
    <property type="entry name" value="D-TYROSYL-TRNA TYR DEACYLASE"/>
    <property type="match status" value="1"/>
</dbReference>
<dbReference type="NCBIfam" id="TIGR00256">
    <property type="entry name" value="D-aminoacyl-tRNA deacylase"/>
    <property type="match status" value="1"/>
</dbReference>
<evidence type="ECO:0000313" key="7">
    <source>
        <dbReference type="Proteomes" id="UP000050973"/>
    </source>
</evidence>
<comment type="domain">
    <text evidence="5">A Gly-cisPro motif from one monomer fits into the active site of the other monomer to allow specific chiral rejection of L-amino acids.</text>
</comment>
<dbReference type="Gene3D" id="3.50.80.10">
    <property type="entry name" value="D-tyrosyl-tRNA(Tyr) deacylase"/>
    <property type="match status" value="1"/>
</dbReference>
<accession>A0A0R1WLM2</accession>
<comment type="subunit">
    <text evidence="5">Homodimer.</text>
</comment>
<dbReference type="AlphaFoldDB" id="A0A0R1WLM2"/>
<dbReference type="SUPFAM" id="SSF69500">
    <property type="entry name" value="DTD-like"/>
    <property type="match status" value="1"/>
</dbReference>
<evidence type="ECO:0000313" key="6">
    <source>
        <dbReference type="EMBL" id="KRM17124.1"/>
    </source>
</evidence>
<protein>
    <recommendedName>
        <fullName evidence="5">D-aminoacyl-tRNA deacylase</fullName>
        <shortName evidence="5">DTD</shortName>
        <ecNumber evidence="5">3.1.1.96</ecNumber>
    </recommendedName>
    <alternativeName>
        <fullName evidence="5">Gly-tRNA(Ala) deacylase</fullName>
        <ecNumber evidence="5">3.1.1.-</ecNumber>
    </alternativeName>
</protein>
<reference evidence="6 7" key="1">
    <citation type="journal article" date="2015" name="Genome Announc.">
        <title>Expanding the biotechnology potential of lactobacilli through comparative genomics of 213 strains and associated genera.</title>
        <authorList>
            <person name="Sun Z."/>
            <person name="Harris H.M."/>
            <person name="McCann A."/>
            <person name="Guo C."/>
            <person name="Argimon S."/>
            <person name="Zhang W."/>
            <person name="Yang X."/>
            <person name="Jeffery I.B."/>
            <person name="Cooney J.C."/>
            <person name="Kagawa T.F."/>
            <person name="Liu W."/>
            <person name="Song Y."/>
            <person name="Salvetti E."/>
            <person name="Wrobel A."/>
            <person name="Rasinkangas P."/>
            <person name="Parkhill J."/>
            <person name="Rea M.C."/>
            <person name="O'Sullivan O."/>
            <person name="Ritari J."/>
            <person name="Douillard F.P."/>
            <person name="Paul Ross R."/>
            <person name="Yang R."/>
            <person name="Briner A.E."/>
            <person name="Felis G.E."/>
            <person name="de Vos W.M."/>
            <person name="Barrangou R."/>
            <person name="Klaenhammer T.R."/>
            <person name="Caufield P.W."/>
            <person name="Cui Y."/>
            <person name="Zhang H."/>
            <person name="O'Toole P.W."/>
        </authorList>
    </citation>
    <scope>NUCLEOTIDE SEQUENCE [LARGE SCALE GENOMIC DNA]</scope>
    <source>
        <strain evidence="6 7">DSM 4864</strain>
    </source>
</reference>
<dbReference type="PATRIC" id="fig|1423779.3.peg.291"/>
<sequence length="145" mass="15829">MRVVLQKVSHAQVSIAGEVVGKIGKGYMLLVGFAPNDGDAELDYLVHKIVNLRVFEDENGKMNRGLKDVDGEILSVSQFTLYADTRHGNRPGFTDAAKPEIAAPLYDRFNAKLAATGVHVETGHFGADMQVDLENDGPVTIIYEK</sequence>
<dbReference type="RefSeq" id="WP_003715210.1">
    <property type="nucleotide sequence ID" value="NZ_AZGE01000001.1"/>
</dbReference>
<keyword evidence="4 5" id="KW-0694">RNA-binding</keyword>
<comment type="catalytic activity">
    <reaction evidence="5">
        <text>a D-aminoacyl-tRNA + H2O = a tRNA + a D-alpha-amino acid + H(+)</text>
        <dbReference type="Rhea" id="RHEA:13953"/>
        <dbReference type="Rhea" id="RHEA-COMP:10123"/>
        <dbReference type="Rhea" id="RHEA-COMP:10124"/>
        <dbReference type="ChEBI" id="CHEBI:15377"/>
        <dbReference type="ChEBI" id="CHEBI:15378"/>
        <dbReference type="ChEBI" id="CHEBI:59871"/>
        <dbReference type="ChEBI" id="CHEBI:78442"/>
        <dbReference type="ChEBI" id="CHEBI:79333"/>
        <dbReference type="EC" id="3.1.1.96"/>
    </reaction>
</comment>
<dbReference type="GO" id="GO:0106026">
    <property type="term" value="F:Gly-tRNA(Ala) deacylase activity"/>
    <property type="evidence" value="ECO:0007669"/>
    <property type="project" value="UniProtKB-UniRule"/>
</dbReference>
<dbReference type="GO" id="GO:0043908">
    <property type="term" value="F:Ser(Gly)-tRNA(Ala) hydrolase activity"/>
    <property type="evidence" value="ECO:0007669"/>
    <property type="project" value="UniProtKB-UniRule"/>
</dbReference>
<evidence type="ECO:0000256" key="2">
    <source>
        <dbReference type="ARBA" id="ARBA00022490"/>
    </source>
</evidence>
<dbReference type="GO" id="GO:0005737">
    <property type="term" value="C:cytoplasm"/>
    <property type="evidence" value="ECO:0007669"/>
    <property type="project" value="UniProtKB-SubCell"/>
</dbReference>
<name>A0A0R1WLM2_9LACO</name>
<dbReference type="EMBL" id="AZGE01000001">
    <property type="protein sequence ID" value="KRM17124.1"/>
    <property type="molecule type" value="Genomic_DNA"/>
</dbReference>
<keyword evidence="2 5" id="KW-0963">Cytoplasm</keyword>
<dbReference type="EC" id="3.1.1.-" evidence="5"/>
<dbReference type="FunFam" id="3.50.80.10:FF:000001">
    <property type="entry name" value="D-aminoacyl-tRNA deacylase"/>
    <property type="match status" value="1"/>
</dbReference>
<feature type="short sequence motif" description="Gly-cisPro motif, important for rejection of L-amino acids" evidence="5">
    <location>
        <begin position="137"/>
        <end position="138"/>
    </location>
</feature>
<comment type="catalytic activity">
    <reaction evidence="5">
        <text>glycyl-tRNA(Ala) + H2O = tRNA(Ala) + glycine + H(+)</text>
        <dbReference type="Rhea" id="RHEA:53744"/>
        <dbReference type="Rhea" id="RHEA-COMP:9657"/>
        <dbReference type="Rhea" id="RHEA-COMP:13640"/>
        <dbReference type="ChEBI" id="CHEBI:15377"/>
        <dbReference type="ChEBI" id="CHEBI:15378"/>
        <dbReference type="ChEBI" id="CHEBI:57305"/>
        <dbReference type="ChEBI" id="CHEBI:78442"/>
        <dbReference type="ChEBI" id="CHEBI:78522"/>
    </reaction>
</comment>
<comment type="function">
    <text evidence="5">An aminoacyl-tRNA editing enzyme that deacylates mischarged D-aminoacyl-tRNAs. Also deacylates mischarged glycyl-tRNA(Ala), protecting cells against glycine mischarging by AlaRS. Acts via tRNA-based rather than protein-based catalysis; rejects L-amino acids rather than detecting D-amino acids in the active site. By recycling D-aminoacyl-tRNA to D-amino acids and free tRNA molecules, this enzyme counteracts the toxicity associated with the formation of D-aminoacyl-tRNA entities in vivo and helps enforce protein L-homochirality.</text>
</comment>